<evidence type="ECO:0008006" key="3">
    <source>
        <dbReference type="Google" id="ProtNLM"/>
    </source>
</evidence>
<gene>
    <name evidence="1" type="ORF">B5J94_03190</name>
</gene>
<reference evidence="2" key="1">
    <citation type="submission" date="2017-03" db="EMBL/GenBank/DDBJ databases">
        <title>Draft genome sequence of Moraxella equi CCUG 4950T type strain.</title>
        <authorList>
            <person name="Salva-Serra F."/>
            <person name="Engstrom-Jakobsson H."/>
            <person name="Thorell K."/>
            <person name="Jaen-Luchoro D."/>
            <person name="Gonzales-Siles L."/>
            <person name="Karlsson R."/>
            <person name="Yazdan S."/>
            <person name="Boulund F."/>
            <person name="Johnning A."/>
            <person name="Engstrand L."/>
            <person name="Kristiansson E."/>
            <person name="Moore E."/>
        </authorList>
    </citation>
    <scope>NUCLEOTIDE SEQUENCE [LARGE SCALE GENOMIC DNA]</scope>
    <source>
        <strain evidence="2">CCUG 4441</strain>
    </source>
</reference>
<proteinExistence type="predicted"/>
<name>A0A1V4H0J6_MORLA</name>
<evidence type="ECO:0000313" key="2">
    <source>
        <dbReference type="Proteomes" id="UP000191025"/>
    </source>
</evidence>
<sequence length="754" mass="88450">MPDEWQFTAYQVLNIHIDDSNMIGKPFCLKDNQEKIDLINTDRNGRLLKHWLLPYDKHIKPTAGNVDIGYETTNGVVKERIVILPSILDKKEFQEMAKMIGDVVFNCHSFTRADVAQQTNQGINQGGNNNGASSQKQGGYSDYILEQLPSLFKVLEHHIPIIEKSPSLSMRAVKKEIQIHKSNNPKDLLARKLQPNKKITLSYGKSYDDYSPENKWLGYIIFKVLTNLVENLLVGLQEYQKNNTFEYQNNTHHNETVKKINEIKHRLDKIKSNDFIKKFDLKLNRPPQITTRLIKSKGYGEIVRAYQEIFNENFLKAFEFYNDVTTAYSSGYLDNLSNIYEHWCLVVLYDNLLKLGFKPDDDCRLENVIKLQDDNLVIPSESVFVLEKPFTQDEKGKSLDKIVIELHYEPKINKRNNKGYYTPDIKIDIVAPEERVYGITNFSVILDAKFKKYERDYNRLVENLENRTNNFLNIRDKMLFLSDMIGVSMYKYHYDLEKKPNMSMILHPNNESDKFLWRGELNFKKFLLDSNILKNDNFNLLKEEIQQEMDWGNISEYIESQVSHKFGTLTLRPSQLGRDIRRLFAMIFYYHMGLTSLCLGCGRELHEEDEFFVNEFDDEIKYTTKCQEYQQRLQNRLPTKIAWNRFNPNTAFRAVCKDCHTNWRVSFCNGKDDRNNGVRNTIHYYEPNKENRIIKLGINDETGYIPIHHKTNEGTYCPKCFAMKRSSHLNVGVDNIFQNNTLPTNFSYDEESPF</sequence>
<accession>A0A1V4H0J6</accession>
<protein>
    <recommendedName>
        <fullName evidence="3">DUF2357 domain-containing protein</fullName>
    </recommendedName>
</protein>
<comment type="caution">
    <text evidence="1">The sequence shown here is derived from an EMBL/GenBank/DDBJ whole genome shotgun (WGS) entry which is preliminary data.</text>
</comment>
<dbReference type="AlphaFoldDB" id="A0A1V4H0J6"/>
<dbReference type="Proteomes" id="UP000191025">
    <property type="component" value="Unassembled WGS sequence"/>
</dbReference>
<organism evidence="1 2">
    <name type="scientific">Moraxella lacunata</name>
    <dbReference type="NCBI Taxonomy" id="477"/>
    <lineage>
        <taxon>Bacteria</taxon>
        <taxon>Pseudomonadati</taxon>
        <taxon>Pseudomonadota</taxon>
        <taxon>Gammaproteobacteria</taxon>
        <taxon>Moraxellales</taxon>
        <taxon>Moraxellaceae</taxon>
        <taxon>Moraxella</taxon>
    </lineage>
</organism>
<dbReference type="EMBL" id="MXAN01000015">
    <property type="protein sequence ID" value="OPH38439.1"/>
    <property type="molecule type" value="Genomic_DNA"/>
</dbReference>
<evidence type="ECO:0000313" key="1">
    <source>
        <dbReference type="EMBL" id="OPH38439.1"/>
    </source>
</evidence>
<dbReference type="RefSeq" id="WP_062498320.1">
    <property type="nucleotide sequence ID" value="NZ_MXAN01000015.1"/>
</dbReference>